<dbReference type="GO" id="GO:0003677">
    <property type="term" value="F:DNA binding"/>
    <property type="evidence" value="ECO:0007669"/>
    <property type="project" value="InterPro"/>
</dbReference>
<dbReference type="Gene3D" id="1.10.443.10">
    <property type="entry name" value="Intergrase catalytic core"/>
    <property type="match status" value="1"/>
</dbReference>
<name>A0A0F9EBC9_9ZZZZ</name>
<keyword evidence="1" id="KW-0233">DNA recombination</keyword>
<accession>A0A0F9EBC9</accession>
<dbReference type="AlphaFoldDB" id="A0A0F9EBC9"/>
<sequence length="216" mass="23506">MLRADLAAAGIACQEASGRYADFRSLLHTFISDLARAGVHPKNAQVFARHSKITLTMDHCTHTVLGDLARDVAELPRLDLQTNEAVALAGTGTDGAPDEPSKRRIKRRLKSDSEGRNGANRGNDRQDRPTSPGDGAPKPKSLRLADKDTACQRVASHAAVRLCSLQASGADEIRTRNHRIDSPVPTLVRQALAPRYALQYAQNRTKTAQIRLTGWS</sequence>
<dbReference type="InterPro" id="IPR011010">
    <property type="entry name" value="DNA_brk_join_enz"/>
</dbReference>
<dbReference type="EMBL" id="LAZR01028139">
    <property type="protein sequence ID" value="KKL63521.1"/>
    <property type="molecule type" value="Genomic_DNA"/>
</dbReference>
<proteinExistence type="predicted"/>
<reference evidence="3" key="1">
    <citation type="journal article" date="2015" name="Nature">
        <title>Complex archaea that bridge the gap between prokaryotes and eukaryotes.</title>
        <authorList>
            <person name="Spang A."/>
            <person name="Saw J.H."/>
            <person name="Jorgensen S.L."/>
            <person name="Zaremba-Niedzwiedzka K."/>
            <person name="Martijn J."/>
            <person name="Lind A.E."/>
            <person name="van Eijk R."/>
            <person name="Schleper C."/>
            <person name="Guy L."/>
            <person name="Ettema T.J."/>
        </authorList>
    </citation>
    <scope>NUCLEOTIDE SEQUENCE</scope>
</reference>
<dbReference type="GO" id="GO:0006310">
    <property type="term" value="P:DNA recombination"/>
    <property type="evidence" value="ECO:0007669"/>
    <property type="project" value="UniProtKB-KW"/>
</dbReference>
<evidence type="ECO:0000313" key="3">
    <source>
        <dbReference type="EMBL" id="KKL63521.1"/>
    </source>
</evidence>
<dbReference type="InterPro" id="IPR013762">
    <property type="entry name" value="Integrase-like_cat_sf"/>
</dbReference>
<evidence type="ECO:0000256" key="1">
    <source>
        <dbReference type="ARBA" id="ARBA00023172"/>
    </source>
</evidence>
<gene>
    <name evidence="3" type="ORF">LCGC14_2174260</name>
</gene>
<comment type="caution">
    <text evidence="3">The sequence shown here is derived from an EMBL/GenBank/DDBJ whole genome shotgun (WGS) entry which is preliminary data.</text>
</comment>
<organism evidence="3">
    <name type="scientific">marine sediment metagenome</name>
    <dbReference type="NCBI Taxonomy" id="412755"/>
    <lineage>
        <taxon>unclassified sequences</taxon>
        <taxon>metagenomes</taxon>
        <taxon>ecological metagenomes</taxon>
    </lineage>
</organism>
<dbReference type="GO" id="GO:0015074">
    <property type="term" value="P:DNA integration"/>
    <property type="evidence" value="ECO:0007669"/>
    <property type="project" value="InterPro"/>
</dbReference>
<feature type="region of interest" description="Disordered" evidence="2">
    <location>
        <begin position="86"/>
        <end position="142"/>
    </location>
</feature>
<evidence type="ECO:0000256" key="2">
    <source>
        <dbReference type="SAM" id="MobiDB-lite"/>
    </source>
</evidence>
<dbReference type="SUPFAM" id="SSF56349">
    <property type="entry name" value="DNA breaking-rejoining enzymes"/>
    <property type="match status" value="1"/>
</dbReference>
<protein>
    <submittedName>
        <fullName evidence="3">Uncharacterized protein</fullName>
    </submittedName>
</protein>